<dbReference type="AlphaFoldDB" id="A0A7W6ZI72"/>
<sequence length="97" mass="11080">MKDRALAAVRVARLADPELQFLNWLADKFAMDCVAEAKRLIAEIGEQEAKSEDNSWRLPNIKELIPNELPLPTIWPNEIQNPEPLIPGWQIPWGLPQ</sequence>
<accession>A0A7W6ZI72</accession>
<proteinExistence type="predicted"/>
<dbReference type="Proteomes" id="UP000523431">
    <property type="component" value="Unassembled WGS sequence"/>
</dbReference>
<evidence type="ECO:0000313" key="1">
    <source>
        <dbReference type="EMBL" id="MBB4480323.1"/>
    </source>
</evidence>
<gene>
    <name evidence="1" type="ORF">GGE46_002906</name>
    <name evidence="2" type="ORF">GGE57_002878</name>
</gene>
<evidence type="ECO:0000313" key="3">
    <source>
        <dbReference type="Proteomes" id="UP000523431"/>
    </source>
</evidence>
<reference evidence="3 4" key="1">
    <citation type="submission" date="2020-08" db="EMBL/GenBank/DDBJ databases">
        <title>Genomic Encyclopedia of Type Strains, Phase IV (KMG-V): Genome sequencing to study the core and pangenomes of soil and plant-associated prokaryotes.</title>
        <authorList>
            <person name="Whitman W."/>
        </authorList>
    </citation>
    <scope>NUCLEOTIDE SEQUENCE [LARGE SCALE GENOMIC DNA]</scope>
    <source>
        <strain evidence="1 4">SEMIA 471</strain>
        <strain evidence="2 3">SEMIA 489</strain>
    </source>
</reference>
<dbReference type="EMBL" id="JACIHU010000005">
    <property type="protein sequence ID" value="MBB4480323.1"/>
    <property type="molecule type" value="Genomic_DNA"/>
</dbReference>
<organism evidence="2 3">
    <name type="scientific">Rhizobium etli</name>
    <dbReference type="NCBI Taxonomy" id="29449"/>
    <lineage>
        <taxon>Bacteria</taxon>
        <taxon>Pseudomonadati</taxon>
        <taxon>Pseudomonadota</taxon>
        <taxon>Alphaproteobacteria</taxon>
        <taxon>Hyphomicrobiales</taxon>
        <taxon>Rhizobiaceae</taxon>
        <taxon>Rhizobium/Agrobacterium group</taxon>
        <taxon>Rhizobium</taxon>
    </lineage>
</organism>
<evidence type="ECO:0000313" key="4">
    <source>
        <dbReference type="Proteomes" id="UP000557344"/>
    </source>
</evidence>
<name>A0A7W6ZI72_RHIET</name>
<dbReference type="Proteomes" id="UP000557344">
    <property type="component" value="Unassembled WGS sequence"/>
</dbReference>
<dbReference type="EMBL" id="JACIID010000005">
    <property type="protein sequence ID" value="MBB4536127.1"/>
    <property type="molecule type" value="Genomic_DNA"/>
</dbReference>
<dbReference type="RefSeq" id="WP_183841475.1">
    <property type="nucleotide sequence ID" value="NZ_JACIHU010000005.1"/>
</dbReference>
<evidence type="ECO:0000313" key="2">
    <source>
        <dbReference type="EMBL" id="MBB4536127.1"/>
    </source>
</evidence>
<protein>
    <submittedName>
        <fullName evidence="2">Uncharacterized protein</fullName>
    </submittedName>
</protein>
<comment type="caution">
    <text evidence="2">The sequence shown here is derived from an EMBL/GenBank/DDBJ whole genome shotgun (WGS) entry which is preliminary data.</text>
</comment>